<dbReference type="SUPFAM" id="SSF54782">
    <property type="entry name" value="Porphobilinogen deaminase (hydroxymethylbilane synthase), C-terminal domain"/>
    <property type="match status" value="1"/>
</dbReference>
<feature type="region of interest" description="Disordered" evidence="9">
    <location>
        <begin position="315"/>
        <end position="346"/>
    </location>
</feature>
<dbReference type="PANTHER" id="PTHR11557">
    <property type="entry name" value="PORPHOBILINOGEN DEAMINASE"/>
    <property type="match status" value="1"/>
</dbReference>
<dbReference type="OrthoDB" id="564646at2759"/>
<comment type="caution">
    <text evidence="12">The sequence shown here is derived from an EMBL/GenBank/DDBJ whole genome shotgun (WGS) entry which is preliminary data.</text>
</comment>
<evidence type="ECO:0000259" key="11">
    <source>
        <dbReference type="Pfam" id="PF03900"/>
    </source>
</evidence>
<dbReference type="PANTHER" id="PTHR11557:SF0">
    <property type="entry name" value="PORPHOBILINOGEN DEAMINASE"/>
    <property type="match status" value="1"/>
</dbReference>
<evidence type="ECO:0000256" key="9">
    <source>
        <dbReference type="SAM" id="MobiDB-lite"/>
    </source>
</evidence>
<reference evidence="12" key="1">
    <citation type="submission" date="2022-07" db="EMBL/GenBank/DDBJ databases">
        <authorList>
            <person name="Trinca V."/>
            <person name="Uliana J.V.C."/>
            <person name="Torres T.T."/>
            <person name="Ward R.J."/>
            <person name="Monesi N."/>
        </authorList>
    </citation>
    <scope>NUCLEOTIDE SEQUENCE</scope>
    <source>
        <strain evidence="12">HSMRA1968</strain>
        <tissue evidence="12">Whole embryos</tissue>
    </source>
</reference>
<keyword evidence="13" id="KW-1185">Reference proteome</keyword>
<proteinExistence type="inferred from homology"/>
<dbReference type="NCBIfam" id="TIGR00212">
    <property type="entry name" value="hemC"/>
    <property type="match status" value="1"/>
</dbReference>
<keyword evidence="6" id="KW-0808">Transferase</keyword>
<dbReference type="InterPro" id="IPR022419">
    <property type="entry name" value="Porphobilin_deaminase_cofac_BS"/>
</dbReference>
<organism evidence="12 13">
    <name type="scientific">Pseudolycoriella hygida</name>
    <dbReference type="NCBI Taxonomy" id="35572"/>
    <lineage>
        <taxon>Eukaryota</taxon>
        <taxon>Metazoa</taxon>
        <taxon>Ecdysozoa</taxon>
        <taxon>Arthropoda</taxon>
        <taxon>Hexapoda</taxon>
        <taxon>Insecta</taxon>
        <taxon>Pterygota</taxon>
        <taxon>Neoptera</taxon>
        <taxon>Endopterygota</taxon>
        <taxon>Diptera</taxon>
        <taxon>Nematocera</taxon>
        <taxon>Sciaroidea</taxon>
        <taxon>Sciaridae</taxon>
        <taxon>Pseudolycoriella</taxon>
    </lineage>
</organism>
<evidence type="ECO:0000259" key="10">
    <source>
        <dbReference type="Pfam" id="PF01379"/>
    </source>
</evidence>
<dbReference type="InterPro" id="IPR022418">
    <property type="entry name" value="Porphobilinogen_deaminase_C"/>
</dbReference>
<sequence>MNDNVKVIRVGSRKSELALIQTKYVISSLQKLFPTEKFEIHTMTTMGDRVLNISLPKIGEKALFTKDLEDALTNGSVDFVVHSLKDLPTCLPAGMAIGAVLEREDPRDALVLNKKFEGKTLATLPEGSIVGTSSLRRGAQLARCYPHLVVQDIRGNLNTRLAKLDADNSKFAGIILAQAGLVRMGWEERISQTIDPTDILYAVGQGALAVECRASDTRILKMLQKLACLETQCKILTERSFLKTLGGGCSAPVAVHTNLERRNGSDDDYELNITGAVWSLDGKIEIQSNTNCILELDDNANEVIPRKRCRMMEIWDQDESPTKPIRTSPKADSPPIVDDSKATSSNSTGKFDIEALINIHGEAFKKCPYSEALNENKQHLKPSVRDCPLHIPVGQDVMGECPYVDTNQKVLSVGEMTPTLTEGNIAKCPFFSSAKEDTVARSETVAQKCPFVCELGGGDSKDTETSTDQPLYCGLYRHECYRLDIFEKCEALGKSLATSLIENGALKVMSKAQLEIRQKI</sequence>
<comment type="cofactor">
    <cofactor evidence="1">
        <name>dipyrromethane</name>
        <dbReference type="ChEBI" id="CHEBI:60342"/>
    </cofactor>
</comment>
<dbReference type="SUPFAM" id="SSF53850">
    <property type="entry name" value="Periplasmic binding protein-like II"/>
    <property type="match status" value="1"/>
</dbReference>
<dbReference type="CDD" id="cd13645">
    <property type="entry name" value="PBP2_HuPBGD_like"/>
    <property type="match status" value="1"/>
</dbReference>
<dbReference type="EMBL" id="WJQU01000001">
    <property type="protein sequence ID" value="KAJ6647458.1"/>
    <property type="molecule type" value="Genomic_DNA"/>
</dbReference>
<dbReference type="Pfam" id="PF03900">
    <property type="entry name" value="Porphobil_deamC"/>
    <property type="match status" value="1"/>
</dbReference>
<dbReference type="FunFam" id="3.40.190.10:FF:000005">
    <property type="entry name" value="Porphobilinogen deaminase"/>
    <property type="match status" value="1"/>
</dbReference>
<comment type="similarity">
    <text evidence="4">Belongs to the HMBS family.</text>
</comment>
<dbReference type="GO" id="GO:0005737">
    <property type="term" value="C:cytoplasm"/>
    <property type="evidence" value="ECO:0007669"/>
    <property type="project" value="TreeGrafter"/>
</dbReference>
<dbReference type="GO" id="GO:0004418">
    <property type="term" value="F:hydroxymethylbilane synthase activity"/>
    <property type="evidence" value="ECO:0007669"/>
    <property type="project" value="UniProtKB-EC"/>
</dbReference>
<dbReference type="EC" id="2.5.1.61" evidence="5"/>
<dbReference type="Gene3D" id="3.30.160.40">
    <property type="entry name" value="Porphobilinogen deaminase, C-terminal domain"/>
    <property type="match status" value="1"/>
</dbReference>
<evidence type="ECO:0000256" key="7">
    <source>
        <dbReference type="ARBA" id="ARBA00023244"/>
    </source>
</evidence>
<accession>A0A9Q0NC96</accession>
<evidence type="ECO:0000256" key="3">
    <source>
        <dbReference type="ARBA" id="ARBA00004735"/>
    </source>
</evidence>
<dbReference type="PROSITE" id="PS00533">
    <property type="entry name" value="PORPHOBILINOGEN_DEAM"/>
    <property type="match status" value="1"/>
</dbReference>
<evidence type="ECO:0000313" key="13">
    <source>
        <dbReference type="Proteomes" id="UP001151699"/>
    </source>
</evidence>
<evidence type="ECO:0000256" key="4">
    <source>
        <dbReference type="ARBA" id="ARBA00005638"/>
    </source>
</evidence>
<evidence type="ECO:0000256" key="1">
    <source>
        <dbReference type="ARBA" id="ARBA00001916"/>
    </source>
</evidence>
<protein>
    <recommendedName>
        <fullName evidence="5">hydroxymethylbilane synthase</fullName>
        <ecNumber evidence="5">2.5.1.61</ecNumber>
    </recommendedName>
    <alternativeName>
        <fullName evidence="8">Hydroxymethylbilane synthase</fullName>
    </alternativeName>
</protein>
<evidence type="ECO:0000256" key="5">
    <source>
        <dbReference type="ARBA" id="ARBA00012655"/>
    </source>
</evidence>
<evidence type="ECO:0000313" key="12">
    <source>
        <dbReference type="EMBL" id="KAJ6647458.1"/>
    </source>
</evidence>
<name>A0A9Q0NC96_9DIPT</name>
<dbReference type="HAMAP" id="MF_00260">
    <property type="entry name" value="Porphobil_deam"/>
    <property type="match status" value="1"/>
</dbReference>
<dbReference type="Pfam" id="PF01379">
    <property type="entry name" value="Porphobil_deam"/>
    <property type="match status" value="1"/>
</dbReference>
<comment type="pathway">
    <text evidence="3">Porphyrin-containing compound metabolism; protoporphyrin-IX biosynthesis; coproporphyrinogen-III from 5-aminolevulinate: step 2/4.</text>
</comment>
<evidence type="ECO:0000256" key="6">
    <source>
        <dbReference type="ARBA" id="ARBA00022679"/>
    </source>
</evidence>
<dbReference type="InterPro" id="IPR000860">
    <property type="entry name" value="HemC"/>
</dbReference>
<dbReference type="FunFam" id="3.40.190.10:FF:000004">
    <property type="entry name" value="Porphobilinogen deaminase"/>
    <property type="match status" value="1"/>
</dbReference>
<evidence type="ECO:0000256" key="8">
    <source>
        <dbReference type="ARBA" id="ARBA00033064"/>
    </source>
</evidence>
<feature type="domain" description="Porphobilinogen deaminase N-terminal" evidence="10">
    <location>
        <begin position="8"/>
        <end position="220"/>
    </location>
</feature>
<dbReference type="InterPro" id="IPR036803">
    <property type="entry name" value="Porphobilinogen_deaminase_C_sf"/>
</dbReference>
<dbReference type="AlphaFoldDB" id="A0A9Q0NC96"/>
<feature type="domain" description="Porphobilinogen deaminase C-terminal" evidence="11">
    <location>
        <begin position="235"/>
        <end position="298"/>
    </location>
</feature>
<keyword evidence="7" id="KW-0627">Porphyrin biosynthesis</keyword>
<evidence type="ECO:0000256" key="2">
    <source>
        <dbReference type="ARBA" id="ARBA00002869"/>
    </source>
</evidence>
<dbReference type="Gene3D" id="3.40.190.10">
    <property type="entry name" value="Periplasmic binding protein-like II"/>
    <property type="match status" value="2"/>
</dbReference>
<comment type="function">
    <text evidence="2">Tetrapolymerization of the monopyrrole PBG into the hydroxymethylbilane pre-uroporphyrinogen in several discrete steps.</text>
</comment>
<dbReference type="InterPro" id="IPR022417">
    <property type="entry name" value="Porphobilin_deaminase_N"/>
</dbReference>
<dbReference type="Proteomes" id="UP001151699">
    <property type="component" value="Chromosome A"/>
</dbReference>
<dbReference type="GO" id="GO:0006783">
    <property type="term" value="P:heme biosynthetic process"/>
    <property type="evidence" value="ECO:0007669"/>
    <property type="project" value="TreeGrafter"/>
</dbReference>
<gene>
    <name evidence="12" type="primary">HMBS</name>
    <name evidence="12" type="ORF">Bhyg_02681</name>
</gene>
<dbReference type="PRINTS" id="PR00151">
    <property type="entry name" value="PORPHBDMNASE"/>
</dbReference>